<sequence>MVTYSYIPPEYKTNNKKSSSASSNPLLSRQTTAFEYKEPYIPYRDTSPAEAFEEAHLYRADEMTPRFVLTSRLSCPWYYLMFAISLSPHLSGTHVGFVSGRYYTAFHHTLLIGARDVYTQFSRTCTGRWPYLSHLLYLEDYNKPNYFDRLRHNIMSSSTTTSPAQDASFRRPMANSMPRRVSFGAVPTLERPQPLLTSSKTVSRASSEISELRFEKTNSISALDKKKEAQKAKLYKQKLKGVAEVVGWLWNKVKDGDLKND</sequence>
<gene>
    <name evidence="1" type="ORF">M421DRAFT_91902</name>
</gene>
<evidence type="ECO:0000313" key="1">
    <source>
        <dbReference type="EMBL" id="KAF1929452.1"/>
    </source>
</evidence>
<dbReference type="GeneID" id="54355651"/>
<reference evidence="1" key="1">
    <citation type="journal article" date="2020" name="Stud. Mycol.">
        <title>101 Dothideomycetes genomes: a test case for predicting lifestyles and emergence of pathogens.</title>
        <authorList>
            <person name="Haridas S."/>
            <person name="Albert R."/>
            <person name="Binder M."/>
            <person name="Bloem J."/>
            <person name="Labutti K."/>
            <person name="Salamov A."/>
            <person name="Andreopoulos B."/>
            <person name="Baker S."/>
            <person name="Barry K."/>
            <person name="Bills G."/>
            <person name="Bluhm B."/>
            <person name="Cannon C."/>
            <person name="Castanera R."/>
            <person name="Culley D."/>
            <person name="Daum C."/>
            <person name="Ezra D."/>
            <person name="Gonzalez J."/>
            <person name="Henrissat B."/>
            <person name="Kuo A."/>
            <person name="Liang C."/>
            <person name="Lipzen A."/>
            <person name="Lutzoni F."/>
            <person name="Magnuson J."/>
            <person name="Mondo S."/>
            <person name="Nolan M."/>
            <person name="Ohm R."/>
            <person name="Pangilinan J."/>
            <person name="Park H.-J."/>
            <person name="Ramirez L."/>
            <person name="Alfaro M."/>
            <person name="Sun H."/>
            <person name="Tritt A."/>
            <person name="Yoshinaga Y."/>
            <person name="Zwiers L.-H."/>
            <person name="Turgeon B."/>
            <person name="Goodwin S."/>
            <person name="Spatafora J."/>
            <person name="Crous P."/>
            <person name="Grigoriev I."/>
        </authorList>
    </citation>
    <scope>NUCLEOTIDE SEQUENCE</scope>
    <source>
        <strain evidence="1">CBS 183.55</strain>
    </source>
</reference>
<organism evidence="1 2">
    <name type="scientific">Didymella exigua CBS 183.55</name>
    <dbReference type="NCBI Taxonomy" id="1150837"/>
    <lineage>
        <taxon>Eukaryota</taxon>
        <taxon>Fungi</taxon>
        <taxon>Dikarya</taxon>
        <taxon>Ascomycota</taxon>
        <taxon>Pezizomycotina</taxon>
        <taxon>Dothideomycetes</taxon>
        <taxon>Pleosporomycetidae</taxon>
        <taxon>Pleosporales</taxon>
        <taxon>Pleosporineae</taxon>
        <taxon>Didymellaceae</taxon>
        <taxon>Didymella</taxon>
    </lineage>
</organism>
<evidence type="ECO:0000313" key="2">
    <source>
        <dbReference type="Proteomes" id="UP000800082"/>
    </source>
</evidence>
<accession>A0A6A5RNV5</accession>
<proteinExistence type="predicted"/>
<protein>
    <submittedName>
        <fullName evidence="1">Uncharacterized protein</fullName>
    </submittedName>
</protein>
<dbReference type="RefSeq" id="XP_033449700.1">
    <property type="nucleotide sequence ID" value="XM_033597984.1"/>
</dbReference>
<name>A0A6A5RNV5_9PLEO</name>
<dbReference type="Proteomes" id="UP000800082">
    <property type="component" value="Unassembled WGS sequence"/>
</dbReference>
<dbReference type="AlphaFoldDB" id="A0A6A5RNV5"/>
<keyword evidence="2" id="KW-1185">Reference proteome</keyword>
<dbReference type="EMBL" id="ML978966">
    <property type="protein sequence ID" value="KAF1929452.1"/>
    <property type="molecule type" value="Genomic_DNA"/>
</dbReference>